<feature type="compositionally biased region" description="Basic and acidic residues" evidence="1">
    <location>
        <begin position="495"/>
        <end position="504"/>
    </location>
</feature>
<proteinExistence type="predicted"/>
<dbReference type="InterPro" id="IPR001242">
    <property type="entry name" value="Condensation_dom"/>
</dbReference>
<protein>
    <submittedName>
        <fullName evidence="3">Condensation domain-containing protein</fullName>
    </submittedName>
</protein>
<evidence type="ECO:0000313" key="4">
    <source>
        <dbReference type="Proteomes" id="UP001596514"/>
    </source>
</evidence>
<dbReference type="InterPro" id="IPR023213">
    <property type="entry name" value="CAT-like_dom_sf"/>
</dbReference>
<gene>
    <name evidence="3" type="ORF">ACFQVD_00720</name>
</gene>
<evidence type="ECO:0000313" key="3">
    <source>
        <dbReference type="EMBL" id="MFC7598621.1"/>
    </source>
</evidence>
<comment type="caution">
    <text evidence="3">The sequence shown here is derived from an EMBL/GenBank/DDBJ whole genome shotgun (WGS) entry which is preliminary data.</text>
</comment>
<reference evidence="4" key="1">
    <citation type="journal article" date="2019" name="Int. J. Syst. Evol. Microbiol.">
        <title>The Global Catalogue of Microorganisms (GCM) 10K type strain sequencing project: providing services to taxonomists for standard genome sequencing and annotation.</title>
        <authorList>
            <consortium name="The Broad Institute Genomics Platform"/>
            <consortium name="The Broad Institute Genome Sequencing Center for Infectious Disease"/>
            <person name="Wu L."/>
            <person name="Ma J."/>
        </authorList>
    </citation>
    <scope>NUCLEOTIDE SEQUENCE [LARGE SCALE GENOMIC DNA]</scope>
    <source>
        <strain evidence="4">JCM 10083</strain>
    </source>
</reference>
<feature type="region of interest" description="Disordered" evidence="1">
    <location>
        <begin position="474"/>
        <end position="504"/>
    </location>
</feature>
<dbReference type="Proteomes" id="UP001596514">
    <property type="component" value="Unassembled WGS sequence"/>
</dbReference>
<dbReference type="Gene3D" id="3.30.559.10">
    <property type="entry name" value="Chloramphenicol acetyltransferase-like domain"/>
    <property type="match status" value="1"/>
</dbReference>
<feature type="domain" description="Condensation" evidence="2">
    <location>
        <begin position="24"/>
        <end position="340"/>
    </location>
</feature>
<dbReference type="RefSeq" id="WP_386274118.1">
    <property type="nucleotide sequence ID" value="NZ_JBHSIJ010000002.1"/>
</dbReference>
<dbReference type="PANTHER" id="PTHR45527:SF1">
    <property type="entry name" value="FATTY ACID SYNTHASE"/>
    <property type="match status" value="1"/>
</dbReference>
<evidence type="ECO:0000259" key="2">
    <source>
        <dbReference type="Pfam" id="PF00668"/>
    </source>
</evidence>
<organism evidence="3 4">
    <name type="scientific">Streptosporangium amethystogenes subsp. fukuiense</name>
    <dbReference type="NCBI Taxonomy" id="698418"/>
    <lineage>
        <taxon>Bacteria</taxon>
        <taxon>Bacillati</taxon>
        <taxon>Actinomycetota</taxon>
        <taxon>Actinomycetes</taxon>
        <taxon>Streptosporangiales</taxon>
        <taxon>Streptosporangiaceae</taxon>
        <taxon>Streptosporangium</taxon>
    </lineage>
</organism>
<dbReference type="Gene3D" id="3.30.559.30">
    <property type="entry name" value="Nonribosomal peptide synthetase, condensation domain"/>
    <property type="match status" value="1"/>
</dbReference>
<sequence length="504" mass="54374">MTARSGRSSTVTVEFSGARGGESPLTWGQLAIWRITRWLEDGDPYFNMPWVLPVYGRHTLEAVIGALRGLVERYETLRTTCEEIADGPVQRVASRGRFDVEVVDAGEDRLLAAAKKVSAELAARGFDYAVELPFRCAVVTVGGRPRAVAFALSHLAVDGWALDVLAGDWRALLAGDELSAPEWQPLDQAAFEREGTGAARGERALRHCRAELSRAPETMFDFPRVTAEEPRFVRVGMESAAVAAAAEVLAERWSVSTASVLTTASAVLLGVLTGHRRVVMQLIVANRHDPRTAAMAGTAVQDGLLVLDLPDGTFADVVRAGHRRALTAYRNAHYDPYRMMALREEIGRERGAPVDLSAYFNDTRTAAHWPNLPRVEPAGDPAAVAALTERTRFFLVGAWDAVDATVFFATGPATNTCQLYLLTDTACLPRSTAYALLGGVERLLVRAVAEEVALDEVAGLCGIVPIERPAVREAAFPGTPEGGPVRTGQSPPTVRSREVAGDHA</sequence>
<evidence type="ECO:0000256" key="1">
    <source>
        <dbReference type="SAM" id="MobiDB-lite"/>
    </source>
</evidence>
<name>A0ABW2ST60_9ACTN</name>
<dbReference type="Pfam" id="PF00668">
    <property type="entry name" value="Condensation"/>
    <property type="match status" value="1"/>
</dbReference>
<dbReference type="PANTHER" id="PTHR45527">
    <property type="entry name" value="NONRIBOSOMAL PEPTIDE SYNTHETASE"/>
    <property type="match status" value="1"/>
</dbReference>
<accession>A0ABW2ST60</accession>
<dbReference type="EMBL" id="JBHTEE010000001">
    <property type="protein sequence ID" value="MFC7598621.1"/>
    <property type="molecule type" value="Genomic_DNA"/>
</dbReference>
<dbReference type="SUPFAM" id="SSF52777">
    <property type="entry name" value="CoA-dependent acyltransferases"/>
    <property type="match status" value="2"/>
</dbReference>
<keyword evidence="4" id="KW-1185">Reference proteome</keyword>